<sequence>MKYLIISFLLFFGQSSFAQVSGKFVDATGQPVSFATIILLDSTDNALIKSTLTNDKGTFRFEPVGQGRYIVKVSDMTHETWSSPVFELTGTKPSKNLGIIELKAASKQLSEVTIVANKPLVQQEPGGMVVNVQSSILTKGSSVLQVLQRSPGVIVNPQNTGITLNGKAGVMVMLDGKLMRMSMPQVLTLLNGISADDIEKVELLNTPPAKYDADGNAGLINIVTKKNKQRGTNGSATVTAGYSQGEKGSVNASINHNTGKVGLRASYSYAHDRGHSELFASGTEIVPAIGGQTEFLYKGLGKPLAKYQDAEIGADIRPNQKTTVGASIYFAAGTDHNNNYNHGHYALKPDSVLLFNSYLDGINHTYNTIGSINLERELTKGEKINFDADYIYYKNNGQTNVQSTFVDNYGNLAGAGDSLYAPRQRDLASTAIKVSVLKADYSKQINPNLKFEAGVKGTFTRSNSVSGIENMQNGQWVLSSVGVSNNLVTKEMIGAGYATLNAKLDTATSLIIGARYEYSHNSTDNASNAQYDIDRKLKKLFPSVFLTRKLNDHSELQLSYTKRVSRPSYSDLASYVTYNDPVSVFTGNPALKPTITDNIKLAYNYHDYVFSVLFSRDKDVILQTQISTGPSKGLVYLAPQNAPYQNNITVQTSIPVKITSWWEGRYGFVGGWRQYKVDYTPQTFIKSYFAGSVDFSETFKLPKSISVEVSGYAYSPAYYATSRSNGNSMLNLGIKKELNNNKGSFQLSVTDLLSSASYYSYIGHLTRDAFNSQVQVRYNAESRSFPFVKLTYYRSFGTKNKAQRKDDNASKDERGRL</sequence>
<dbReference type="Pfam" id="PF13620">
    <property type="entry name" value="CarboxypepD_reg"/>
    <property type="match status" value="1"/>
</dbReference>
<dbReference type="PANTHER" id="PTHR40980">
    <property type="entry name" value="PLUG DOMAIN-CONTAINING PROTEIN"/>
    <property type="match status" value="1"/>
</dbReference>
<dbReference type="RefSeq" id="WP_147060558.1">
    <property type="nucleotide sequence ID" value="NZ_CP042437.1"/>
</dbReference>
<dbReference type="Gene3D" id="2.60.40.1120">
    <property type="entry name" value="Carboxypeptidase-like, regulatory domain"/>
    <property type="match status" value="1"/>
</dbReference>
<evidence type="ECO:0000313" key="4">
    <source>
        <dbReference type="Proteomes" id="UP000321362"/>
    </source>
</evidence>
<evidence type="ECO:0000313" key="3">
    <source>
        <dbReference type="EMBL" id="QEC80218.1"/>
    </source>
</evidence>
<dbReference type="KEGG" id="mgk:FSB76_31255"/>
<dbReference type="Gene3D" id="2.170.130.10">
    <property type="entry name" value="TonB-dependent receptor, plug domain"/>
    <property type="match status" value="1"/>
</dbReference>
<feature type="signal peptide" evidence="1">
    <location>
        <begin position="1"/>
        <end position="18"/>
    </location>
</feature>
<dbReference type="OrthoDB" id="905812at2"/>
<keyword evidence="4" id="KW-1185">Reference proteome</keyword>
<feature type="chain" id="PRO_5023032158" evidence="1">
    <location>
        <begin position="19"/>
        <end position="817"/>
    </location>
</feature>
<proteinExistence type="predicted"/>
<dbReference type="EMBL" id="CP042437">
    <property type="protein sequence ID" value="QEC80218.1"/>
    <property type="molecule type" value="Genomic_DNA"/>
</dbReference>
<dbReference type="InterPro" id="IPR037066">
    <property type="entry name" value="Plug_dom_sf"/>
</dbReference>
<reference evidence="3 4" key="1">
    <citation type="journal article" date="2013" name="J. Microbiol.">
        <title>Mucilaginibacter ginsenosidivorax sp. nov., with ginsenoside converting activity isolated from sediment.</title>
        <authorList>
            <person name="Kim J.K."/>
            <person name="Choi T.E."/>
            <person name="Liu Q.M."/>
            <person name="Park H.Y."/>
            <person name="Yi T.H."/>
            <person name="Yoon M.H."/>
            <person name="Kim S.C."/>
            <person name="Im W.T."/>
        </authorList>
    </citation>
    <scope>NUCLEOTIDE SEQUENCE [LARGE SCALE GENOMIC DNA]</scope>
    <source>
        <strain evidence="3 4">KHI28</strain>
    </source>
</reference>
<keyword evidence="3" id="KW-0675">Receptor</keyword>
<dbReference type="Proteomes" id="UP000321362">
    <property type="component" value="Chromosome"/>
</dbReference>
<dbReference type="InterPro" id="IPR041700">
    <property type="entry name" value="OMP_b-brl_3"/>
</dbReference>
<dbReference type="InterPro" id="IPR008969">
    <property type="entry name" value="CarboxyPept-like_regulatory"/>
</dbReference>
<feature type="domain" description="Outer membrane protein beta-barrel" evidence="2">
    <location>
        <begin position="379"/>
        <end position="792"/>
    </location>
</feature>
<dbReference type="AlphaFoldDB" id="A0A5B8WED0"/>
<accession>A0A5B8WED0</accession>
<dbReference type="PANTHER" id="PTHR40980:SF4">
    <property type="entry name" value="TONB-DEPENDENT RECEPTOR-LIKE BETA-BARREL DOMAIN-CONTAINING PROTEIN"/>
    <property type="match status" value="1"/>
</dbReference>
<evidence type="ECO:0000256" key="1">
    <source>
        <dbReference type="SAM" id="SignalP"/>
    </source>
</evidence>
<dbReference type="Pfam" id="PF14905">
    <property type="entry name" value="OMP_b-brl_3"/>
    <property type="match status" value="1"/>
</dbReference>
<evidence type="ECO:0000259" key="2">
    <source>
        <dbReference type="Pfam" id="PF14905"/>
    </source>
</evidence>
<name>A0A5B8WED0_9SPHI</name>
<organism evidence="3 4">
    <name type="scientific">Mucilaginibacter ginsenosidivorax</name>
    <dbReference type="NCBI Taxonomy" id="862126"/>
    <lineage>
        <taxon>Bacteria</taxon>
        <taxon>Pseudomonadati</taxon>
        <taxon>Bacteroidota</taxon>
        <taxon>Sphingobacteriia</taxon>
        <taxon>Sphingobacteriales</taxon>
        <taxon>Sphingobacteriaceae</taxon>
        <taxon>Mucilaginibacter</taxon>
    </lineage>
</organism>
<keyword evidence="1" id="KW-0732">Signal</keyword>
<dbReference type="SUPFAM" id="SSF56935">
    <property type="entry name" value="Porins"/>
    <property type="match status" value="1"/>
</dbReference>
<gene>
    <name evidence="3" type="ORF">FSB76_31255</name>
</gene>
<protein>
    <submittedName>
        <fullName evidence="3">TonB-dependent receptor</fullName>
    </submittedName>
</protein>
<dbReference type="SUPFAM" id="SSF49464">
    <property type="entry name" value="Carboxypeptidase regulatory domain-like"/>
    <property type="match status" value="1"/>
</dbReference>